<comment type="subcellular location">
    <subcellularLocation>
        <location evidence="1">Cell membrane</location>
        <topology evidence="1">Multi-pass membrane protein</topology>
    </subcellularLocation>
</comment>
<feature type="transmembrane region" description="Helical" evidence="8">
    <location>
        <begin position="57"/>
        <end position="80"/>
    </location>
</feature>
<keyword evidence="7 8" id="KW-0472">Membrane</keyword>
<feature type="transmembrane region" description="Helical" evidence="8">
    <location>
        <begin position="268"/>
        <end position="288"/>
    </location>
</feature>
<dbReference type="PANTHER" id="PTHR21716">
    <property type="entry name" value="TRANSMEMBRANE PROTEIN"/>
    <property type="match status" value="1"/>
</dbReference>
<dbReference type="RefSeq" id="WP_048877222.1">
    <property type="nucleotide sequence ID" value="NZ_BANC01000007.1"/>
</dbReference>
<feature type="transmembrane region" description="Helical" evidence="8">
    <location>
        <begin position="300"/>
        <end position="333"/>
    </location>
</feature>
<comment type="similarity">
    <text evidence="2">Belongs to the autoinducer-2 exporter (AI-2E) (TC 2.A.86) family.</text>
</comment>
<keyword evidence="3" id="KW-0813">Transport</keyword>
<dbReference type="EMBL" id="BANC01000007">
    <property type="protein sequence ID" value="GAN78729.1"/>
    <property type="molecule type" value="Genomic_DNA"/>
</dbReference>
<accession>A0A0D6PCZ5</accession>
<evidence type="ECO:0000256" key="6">
    <source>
        <dbReference type="ARBA" id="ARBA00022989"/>
    </source>
</evidence>
<dbReference type="InterPro" id="IPR002549">
    <property type="entry name" value="AI-2E-like"/>
</dbReference>
<dbReference type="STRING" id="1120923.SAMN02746095_01190"/>
<dbReference type="PROSITE" id="PS51257">
    <property type="entry name" value="PROKAR_LIPOPROTEIN"/>
    <property type="match status" value="1"/>
</dbReference>
<keyword evidence="5 8" id="KW-0812">Transmembrane</keyword>
<evidence type="ECO:0000256" key="1">
    <source>
        <dbReference type="ARBA" id="ARBA00004651"/>
    </source>
</evidence>
<evidence type="ECO:0000256" key="7">
    <source>
        <dbReference type="ARBA" id="ARBA00023136"/>
    </source>
</evidence>
<evidence type="ECO:0000256" key="8">
    <source>
        <dbReference type="SAM" id="Phobius"/>
    </source>
</evidence>
<sequence length="348" mass="36461">MRPDRLFLTALALALGLGCAVILLPFLPAMLWAAILVFCLWPLYVRACVHLRPTVAALAITLILAVLLLVPLVHLGLVAATEARNSQGWVTDVIRNGLPPAPGFLQKIPVVGGLLTDFWNNSADDLGGLVNSAQPVIGSVAHTGIRLLVHISHGLVETVVALLFAFLFFLSGAQMVERIRLVLARVINPATLEELFNLVAATVRGVVIGILGTAAFQGILYAVGFMLAKAPHALILAVIAGLVSIVPAGAVVVYVPLCLYLIASSHLVIGILLAIYCFVVVGGADSVLRPWLISRGASLPYSVTLIGVLGGALAFGALGIFLGPVLLALGIAVAEEFAGQPRGTWRQP</sequence>
<keyword evidence="10" id="KW-1185">Reference proteome</keyword>
<keyword evidence="6 8" id="KW-1133">Transmembrane helix</keyword>
<feature type="transmembrane region" description="Helical" evidence="8">
    <location>
        <begin position="234"/>
        <end position="262"/>
    </location>
</feature>
<dbReference type="AlphaFoldDB" id="A0A0D6PCZ5"/>
<comment type="caution">
    <text evidence="9">The sequence shown here is derived from an EMBL/GenBank/DDBJ whole genome shotgun (WGS) entry which is preliminary data.</text>
</comment>
<evidence type="ECO:0000313" key="9">
    <source>
        <dbReference type="EMBL" id="GAN78729.1"/>
    </source>
</evidence>
<reference evidence="9 10" key="1">
    <citation type="submission" date="2012-11" db="EMBL/GenBank/DDBJ databases">
        <title>Whole genome sequence of Acidocella aminolytica 101 = DSM 11237.</title>
        <authorList>
            <person name="Azuma Y."/>
            <person name="Higashiura N."/>
            <person name="Hirakawa H."/>
            <person name="Matsushita K."/>
        </authorList>
    </citation>
    <scope>NUCLEOTIDE SEQUENCE [LARGE SCALE GENOMIC DNA]</scope>
    <source>
        <strain evidence="10">101 / DSM 11237</strain>
    </source>
</reference>
<evidence type="ECO:0000256" key="2">
    <source>
        <dbReference type="ARBA" id="ARBA00009773"/>
    </source>
</evidence>
<evidence type="ECO:0000256" key="5">
    <source>
        <dbReference type="ARBA" id="ARBA00022692"/>
    </source>
</evidence>
<dbReference type="Pfam" id="PF01594">
    <property type="entry name" value="AI-2E_transport"/>
    <property type="match status" value="1"/>
</dbReference>
<gene>
    <name evidence="9" type="ORF">Aam_007_016</name>
</gene>
<evidence type="ECO:0000313" key="10">
    <source>
        <dbReference type="Proteomes" id="UP000032668"/>
    </source>
</evidence>
<feature type="transmembrane region" description="Helical" evidence="8">
    <location>
        <begin position="195"/>
        <end position="222"/>
    </location>
</feature>
<evidence type="ECO:0000256" key="4">
    <source>
        <dbReference type="ARBA" id="ARBA00022475"/>
    </source>
</evidence>
<dbReference type="Proteomes" id="UP000032668">
    <property type="component" value="Unassembled WGS sequence"/>
</dbReference>
<feature type="transmembrane region" description="Helical" evidence="8">
    <location>
        <begin position="155"/>
        <end position="175"/>
    </location>
</feature>
<name>A0A0D6PCZ5_9PROT</name>
<dbReference type="GO" id="GO:0005886">
    <property type="term" value="C:plasma membrane"/>
    <property type="evidence" value="ECO:0007669"/>
    <property type="project" value="UniProtKB-SubCell"/>
</dbReference>
<dbReference type="OrthoDB" id="8113547at2"/>
<protein>
    <submittedName>
        <fullName evidence="9">Transporter</fullName>
    </submittedName>
</protein>
<proteinExistence type="inferred from homology"/>
<dbReference type="PANTHER" id="PTHR21716:SF67">
    <property type="entry name" value="TRANSPORT PROTEIN YDIK-RELATED"/>
    <property type="match status" value="1"/>
</dbReference>
<organism evidence="9 10">
    <name type="scientific">Acidocella aminolytica 101 = DSM 11237</name>
    <dbReference type="NCBI Taxonomy" id="1120923"/>
    <lineage>
        <taxon>Bacteria</taxon>
        <taxon>Pseudomonadati</taxon>
        <taxon>Pseudomonadota</taxon>
        <taxon>Alphaproteobacteria</taxon>
        <taxon>Acetobacterales</taxon>
        <taxon>Acidocellaceae</taxon>
        <taxon>Acidocella</taxon>
    </lineage>
</organism>
<evidence type="ECO:0000256" key="3">
    <source>
        <dbReference type="ARBA" id="ARBA00022448"/>
    </source>
</evidence>
<keyword evidence="4" id="KW-1003">Cell membrane</keyword>